<name>A0ABP7YJ46_9SPHI</name>
<keyword evidence="7" id="KW-0862">Zinc</keyword>
<organism evidence="11 12">
    <name type="scientific">Sphingobacterium kyonggiense</name>
    <dbReference type="NCBI Taxonomy" id="714075"/>
    <lineage>
        <taxon>Bacteria</taxon>
        <taxon>Pseudomonadati</taxon>
        <taxon>Bacteroidota</taxon>
        <taxon>Sphingobacteriia</taxon>
        <taxon>Sphingobacteriales</taxon>
        <taxon>Sphingobacteriaceae</taxon>
        <taxon>Sphingobacterium</taxon>
    </lineage>
</organism>
<evidence type="ECO:0000256" key="4">
    <source>
        <dbReference type="ARBA" id="ARBA00022553"/>
    </source>
</evidence>
<evidence type="ECO:0000256" key="2">
    <source>
        <dbReference type="ARBA" id="ARBA00001947"/>
    </source>
</evidence>
<dbReference type="InterPro" id="IPR018299">
    <property type="entry name" value="Alkaline_phosphatase_AS"/>
</dbReference>
<evidence type="ECO:0000256" key="8">
    <source>
        <dbReference type="ARBA" id="ARBA00022842"/>
    </source>
</evidence>
<comment type="cofactor">
    <cofactor evidence="2">
        <name>Zn(2+)</name>
        <dbReference type="ChEBI" id="CHEBI:29105"/>
    </cofactor>
</comment>
<keyword evidence="6" id="KW-0378">Hydrolase</keyword>
<keyword evidence="5" id="KW-0479">Metal-binding</keyword>
<comment type="cofactor">
    <cofactor evidence="1">
        <name>Mg(2+)</name>
        <dbReference type="ChEBI" id="CHEBI:18420"/>
    </cofactor>
</comment>
<protein>
    <submittedName>
        <fullName evidence="11">Alkaline phosphatase</fullName>
    </submittedName>
</protein>
<evidence type="ECO:0000256" key="3">
    <source>
        <dbReference type="ARBA" id="ARBA00005984"/>
    </source>
</evidence>
<keyword evidence="12" id="KW-1185">Reference proteome</keyword>
<keyword evidence="10" id="KW-0732">Signal</keyword>
<dbReference type="SMART" id="SM00098">
    <property type="entry name" value="alkPPc"/>
    <property type="match status" value="1"/>
</dbReference>
<dbReference type="SUPFAM" id="SSF53649">
    <property type="entry name" value="Alkaline phosphatase-like"/>
    <property type="match status" value="1"/>
</dbReference>
<evidence type="ECO:0000256" key="6">
    <source>
        <dbReference type="ARBA" id="ARBA00022801"/>
    </source>
</evidence>
<evidence type="ECO:0000256" key="10">
    <source>
        <dbReference type="SAM" id="SignalP"/>
    </source>
</evidence>
<feature type="signal peptide" evidence="10">
    <location>
        <begin position="1"/>
        <end position="21"/>
    </location>
</feature>
<keyword evidence="4" id="KW-0597">Phosphoprotein</keyword>
<evidence type="ECO:0000256" key="5">
    <source>
        <dbReference type="ARBA" id="ARBA00022723"/>
    </source>
</evidence>
<evidence type="ECO:0000313" key="11">
    <source>
        <dbReference type="EMBL" id="GAA4136949.1"/>
    </source>
</evidence>
<sequence length="470" mass="51075">MNKKLSVLILALAFFTSFAYAQKQPKYIFFLIGDGMGLSQVNSAELFLAAQKKQHAIVPLVFSKFPHATFATSYSLSHGVTDSGAGGTALAVGYKTKNGVIAMDSAGVKPYKSIAYLAKEKGMKVGITTSVSIDHATPASFYANQPDRDMYYEIGLDIIKSNFDFFGGSGFLKPTTNAKKEEVASLIPQLEKAGYQFFHGINEYKQAKNKQAKTILMNNKGADAVSLNYAIDQKPGDLTLTQITEAAIESLKDSKNGFFLMVEGGKIDWACHSNDGATTVHEVLDFNSAVNKAYEFYEKHPEETLIIVTADHETGGLAVGNGSSTLRLNNLANQKISQGALSGIINDFRTKNPSASWDQVKELLSLHTGLWKAIKVAEKEEKEIFAAYEKSFVNHQNETEKSLYATNDKIASLAVHAVNKVSSLSWASGGHSAAYIPVFAIGVGADQFNHKMDNVDIPRTVAKIAGWNIP</sequence>
<evidence type="ECO:0000256" key="7">
    <source>
        <dbReference type="ARBA" id="ARBA00022833"/>
    </source>
</evidence>
<proteinExistence type="inferred from homology"/>
<evidence type="ECO:0000313" key="12">
    <source>
        <dbReference type="Proteomes" id="UP001500101"/>
    </source>
</evidence>
<dbReference type="Gene3D" id="3.40.720.10">
    <property type="entry name" value="Alkaline Phosphatase, subunit A"/>
    <property type="match status" value="1"/>
</dbReference>
<feature type="chain" id="PRO_5045745898" evidence="10">
    <location>
        <begin position="22"/>
        <end position="470"/>
    </location>
</feature>
<dbReference type="InterPro" id="IPR001952">
    <property type="entry name" value="Alkaline_phosphatase"/>
</dbReference>
<dbReference type="RefSeq" id="WP_344673768.1">
    <property type="nucleotide sequence ID" value="NZ_BAAAZI010000006.1"/>
</dbReference>
<dbReference type="PANTHER" id="PTHR11596:SF5">
    <property type="entry name" value="ALKALINE PHOSPHATASE"/>
    <property type="match status" value="1"/>
</dbReference>
<dbReference type="Pfam" id="PF00245">
    <property type="entry name" value="Alk_phosphatase"/>
    <property type="match status" value="1"/>
</dbReference>
<dbReference type="EMBL" id="BAAAZI010000006">
    <property type="protein sequence ID" value="GAA4136949.1"/>
    <property type="molecule type" value="Genomic_DNA"/>
</dbReference>
<dbReference type="PANTHER" id="PTHR11596">
    <property type="entry name" value="ALKALINE PHOSPHATASE"/>
    <property type="match status" value="1"/>
</dbReference>
<evidence type="ECO:0000256" key="9">
    <source>
        <dbReference type="RuleBase" id="RU003946"/>
    </source>
</evidence>
<comment type="caution">
    <text evidence="11">The sequence shown here is derived from an EMBL/GenBank/DDBJ whole genome shotgun (WGS) entry which is preliminary data.</text>
</comment>
<dbReference type="InterPro" id="IPR017850">
    <property type="entry name" value="Alkaline_phosphatase_core_sf"/>
</dbReference>
<reference evidence="12" key="1">
    <citation type="journal article" date="2019" name="Int. J. Syst. Evol. Microbiol.">
        <title>The Global Catalogue of Microorganisms (GCM) 10K type strain sequencing project: providing services to taxonomists for standard genome sequencing and annotation.</title>
        <authorList>
            <consortium name="The Broad Institute Genomics Platform"/>
            <consortium name="The Broad Institute Genome Sequencing Center for Infectious Disease"/>
            <person name="Wu L."/>
            <person name="Ma J."/>
        </authorList>
    </citation>
    <scope>NUCLEOTIDE SEQUENCE [LARGE SCALE GENOMIC DNA]</scope>
    <source>
        <strain evidence="12">JCM 16704</strain>
    </source>
</reference>
<gene>
    <name evidence="11" type="ORF">GCM10022216_12570</name>
</gene>
<comment type="similarity">
    <text evidence="3 9">Belongs to the alkaline phosphatase family.</text>
</comment>
<dbReference type="Gene3D" id="1.10.60.40">
    <property type="match status" value="1"/>
</dbReference>
<accession>A0ABP7YJ46</accession>
<evidence type="ECO:0000256" key="1">
    <source>
        <dbReference type="ARBA" id="ARBA00001946"/>
    </source>
</evidence>
<dbReference type="CDD" id="cd16012">
    <property type="entry name" value="ALP"/>
    <property type="match status" value="1"/>
</dbReference>
<dbReference type="Proteomes" id="UP001500101">
    <property type="component" value="Unassembled WGS sequence"/>
</dbReference>
<keyword evidence="8" id="KW-0460">Magnesium</keyword>
<dbReference type="PRINTS" id="PR00113">
    <property type="entry name" value="ALKPHPHTASE"/>
</dbReference>
<dbReference type="PROSITE" id="PS00123">
    <property type="entry name" value="ALKALINE_PHOSPHATASE"/>
    <property type="match status" value="1"/>
</dbReference>